<feature type="compositionally biased region" description="Low complexity" evidence="9">
    <location>
        <begin position="848"/>
        <end position="868"/>
    </location>
</feature>
<feature type="compositionally biased region" description="Basic and acidic residues" evidence="9">
    <location>
        <begin position="759"/>
        <end position="768"/>
    </location>
</feature>
<dbReference type="SMART" id="SM00316">
    <property type="entry name" value="S1"/>
    <property type="match status" value="1"/>
</dbReference>
<dbReference type="Pfam" id="PF17876">
    <property type="entry name" value="CSD2"/>
    <property type="match status" value="1"/>
</dbReference>
<dbReference type="Proteomes" id="UP001596101">
    <property type="component" value="Unassembled WGS sequence"/>
</dbReference>
<evidence type="ECO:0000256" key="7">
    <source>
        <dbReference type="ARBA" id="ARBA00022884"/>
    </source>
</evidence>
<dbReference type="InterPro" id="IPR040476">
    <property type="entry name" value="CSD2"/>
</dbReference>
<feature type="compositionally biased region" description="Low complexity" evidence="9">
    <location>
        <begin position="876"/>
        <end position="895"/>
    </location>
</feature>
<comment type="function">
    <text evidence="8">3'-5' exoribonuclease that releases 5'-nucleoside monophosphates and is involved in maturation of structured RNAs.</text>
</comment>
<comment type="catalytic activity">
    <reaction evidence="1 8">
        <text>Exonucleolytic cleavage in the 3'- to 5'-direction to yield nucleoside 5'-phosphates.</text>
        <dbReference type="EC" id="3.1.13.1"/>
    </reaction>
</comment>
<comment type="caution">
    <text evidence="11">The sequence shown here is derived from an EMBL/GenBank/DDBJ whole genome shotgun (WGS) entry which is preliminary data.</text>
</comment>
<comment type="subcellular location">
    <subcellularLocation>
        <location evidence="2 8">Cytoplasm</location>
    </subcellularLocation>
</comment>
<keyword evidence="3 8" id="KW-0963">Cytoplasm</keyword>
<evidence type="ECO:0000256" key="6">
    <source>
        <dbReference type="ARBA" id="ARBA00022839"/>
    </source>
</evidence>
<dbReference type="InterPro" id="IPR013223">
    <property type="entry name" value="RNase_B_OB_dom"/>
</dbReference>
<dbReference type="InterPro" id="IPR003029">
    <property type="entry name" value="S1_domain"/>
</dbReference>
<dbReference type="InterPro" id="IPR001900">
    <property type="entry name" value="RNase_II/R"/>
</dbReference>
<feature type="region of interest" description="Disordered" evidence="9">
    <location>
        <begin position="834"/>
        <end position="973"/>
    </location>
</feature>
<dbReference type="PROSITE" id="PS01175">
    <property type="entry name" value="RIBONUCLEASE_II"/>
    <property type="match status" value="1"/>
</dbReference>
<evidence type="ECO:0000256" key="2">
    <source>
        <dbReference type="ARBA" id="ARBA00004496"/>
    </source>
</evidence>
<keyword evidence="7 8" id="KW-0694">RNA-binding</keyword>
<feature type="compositionally biased region" description="Low complexity" evidence="9">
    <location>
        <begin position="906"/>
        <end position="915"/>
    </location>
</feature>
<dbReference type="PANTHER" id="PTHR23355">
    <property type="entry name" value="RIBONUCLEASE"/>
    <property type="match status" value="1"/>
</dbReference>
<keyword evidence="5 8" id="KW-0378">Hydrolase</keyword>
<comment type="similarity">
    <text evidence="8">Belongs to the RNR ribonuclease family. RNase R subfamily.</text>
</comment>
<evidence type="ECO:0000256" key="1">
    <source>
        <dbReference type="ARBA" id="ARBA00001849"/>
    </source>
</evidence>
<dbReference type="EMBL" id="JBHSMR010000014">
    <property type="protein sequence ID" value="MFC5481053.1"/>
    <property type="molecule type" value="Genomic_DNA"/>
</dbReference>
<keyword evidence="4 8" id="KW-0540">Nuclease</keyword>
<evidence type="ECO:0000313" key="12">
    <source>
        <dbReference type="Proteomes" id="UP001596101"/>
    </source>
</evidence>
<reference evidence="12" key="1">
    <citation type="journal article" date="2019" name="Int. J. Syst. Evol. Microbiol.">
        <title>The Global Catalogue of Microorganisms (GCM) 10K type strain sequencing project: providing services to taxonomists for standard genome sequencing and annotation.</title>
        <authorList>
            <consortium name="The Broad Institute Genomics Platform"/>
            <consortium name="The Broad Institute Genome Sequencing Center for Infectious Disease"/>
            <person name="Wu L."/>
            <person name="Ma J."/>
        </authorList>
    </citation>
    <scope>NUCLEOTIDE SEQUENCE [LARGE SCALE GENOMIC DNA]</scope>
    <source>
        <strain evidence="12">CCUG 43111</strain>
    </source>
</reference>
<dbReference type="CDD" id="cd04471">
    <property type="entry name" value="S1_RNase_R"/>
    <property type="match status" value="1"/>
</dbReference>
<evidence type="ECO:0000259" key="10">
    <source>
        <dbReference type="PROSITE" id="PS50126"/>
    </source>
</evidence>
<feature type="compositionally biased region" description="Low complexity" evidence="9">
    <location>
        <begin position="953"/>
        <end position="965"/>
    </location>
</feature>
<proteinExistence type="inferred from homology"/>
<evidence type="ECO:0000256" key="4">
    <source>
        <dbReference type="ARBA" id="ARBA00022722"/>
    </source>
</evidence>
<sequence>MKQPTHTIPSREEILGVFRNAGTSLDATTLARALNVKPAAVEVLGRRLNAMERDGQLRSDGNGTWSLADQSGFIAGKISAHRDGYGFVIPDEPGNDLFLNDKEMQKVLHGDKVLAKVTGTDRRGRLEGTIVEVVERANTHVIGRLLNEGGVWIVSPEDQRMNQDILVAGSPGKAKSGQVVSVELIEQPARFQQPTGRIVEVLGELDDPGMEIEIAVRKFGVPHVFSPNALKQANRLPNEVVDSDLADRVDLRDVPLVTIDGEDARDFDDAVYCEPIKMGREAGGKPGFRLLVAIADVSHYVKPNDGLDVDAIERSTSVYFPRRVIPMLPEKLSNGLCSLNPAVDRLSLVCDMVVSAQGEVTAYQFYPAVIHSAARLTYNQVAEILDDPRGEEASRRPAIVPHLLNLNGVFQALLKARQERGAIDFETTETYIVCNAMGKIEKIIPRTRNDAHRLIEECMLAANVCAADLLIRHKHPGTFRIHATPTEEKLNQLRTFLKMTGLNLGGGMKPTAGDYAALMREIKERPDAALLQTMLLRSMQQAVYSPDNVGHFGLAYEAYAHFTSPIRRYPDLLTHRAIKAVLAGKKYEPKGIDLSKLNTTVSNATRKQMAKDKAEGKAKDEKDLTIWDALGVHCSANERRADEASRDVENWLKCYFMQDKLGESFTGIVAGVTTFGIFVQLDELYVEGLVHVTGLGEDYFQYDEARHLLRGERTGKTFGLTDRVTVQVAKVDLEARKIDLVLAPEGSVAAAPTQAQTQEKSEGSKLDRILSNAQPTPAAQREEGKGGRNKRSRRGRKERAAARELAAQQLAEMTPEVVPEPVIAPVAEPVPEPVEAAPARRSRKAKAVAEGPRVEAPVPAEAEPAAPAKRARKAKAAAPAEAIAEPAAQVVPVEAAPKRARKTKAAAEPAIEAPVPEAPAKPRRTRAAKLEAAPVEEVAAPAAKKSVAKKSAAKSAAKAGTPSKTSSKKKSNA</sequence>
<dbReference type="InterPro" id="IPR050180">
    <property type="entry name" value="RNR_Ribonuclease"/>
</dbReference>
<feature type="domain" description="S1 motif" evidence="10">
    <location>
        <begin position="662"/>
        <end position="743"/>
    </location>
</feature>
<evidence type="ECO:0000256" key="9">
    <source>
        <dbReference type="SAM" id="MobiDB-lite"/>
    </source>
</evidence>
<dbReference type="GO" id="GO:0008859">
    <property type="term" value="F:exoribonuclease II activity"/>
    <property type="evidence" value="ECO:0007669"/>
    <property type="project" value="UniProtKB-EC"/>
</dbReference>
<dbReference type="Pfam" id="PF00773">
    <property type="entry name" value="RNB"/>
    <property type="match status" value="1"/>
</dbReference>
<evidence type="ECO:0000256" key="8">
    <source>
        <dbReference type="HAMAP-Rule" id="MF_01895"/>
    </source>
</evidence>
<dbReference type="SMART" id="SM00955">
    <property type="entry name" value="RNB"/>
    <property type="match status" value="1"/>
</dbReference>
<dbReference type="NCBIfam" id="TIGR00358">
    <property type="entry name" value="3_prime_RNase"/>
    <property type="match status" value="1"/>
</dbReference>
<dbReference type="NCBIfam" id="TIGR02063">
    <property type="entry name" value="RNase_R"/>
    <property type="match status" value="1"/>
</dbReference>
<dbReference type="PROSITE" id="PS50126">
    <property type="entry name" value="S1"/>
    <property type="match status" value="1"/>
</dbReference>
<dbReference type="SUPFAM" id="SSF50249">
    <property type="entry name" value="Nucleic acid-binding proteins"/>
    <property type="match status" value="3"/>
</dbReference>
<dbReference type="InterPro" id="IPR012340">
    <property type="entry name" value="NA-bd_OB-fold"/>
</dbReference>
<dbReference type="RefSeq" id="WP_379761140.1">
    <property type="nucleotide sequence ID" value="NZ_JBHSMR010000014.1"/>
</dbReference>
<keyword evidence="6 8" id="KW-0269">Exonuclease</keyword>
<protein>
    <recommendedName>
        <fullName evidence="8">Ribonuclease R</fullName>
        <shortName evidence="8">RNase R</shortName>
        <ecNumber evidence="8">3.1.13.1</ecNumber>
    </recommendedName>
</protein>
<feature type="compositionally biased region" description="Low complexity" evidence="9">
    <location>
        <begin position="930"/>
        <end position="945"/>
    </location>
</feature>
<keyword evidence="12" id="KW-1185">Reference proteome</keyword>
<feature type="region of interest" description="Disordered" evidence="9">
    <location>
        <begin position="748"/>
        <end position="803"/>
    </location>
</feature>
<evidence type="ECO:0000256" key="5">
    <source>
        <dbReference type="ARBA" id="ARBA00022801"/>
    </source>
</evidence>
<dbReference type="Pfam" id="PF00575">
    <property type="entry name" value="S1"/>
    <property type="match status" value="1"/>
</dbReference>
<dbReference type="InterPro" id="IPR004476">
    <property type="entry name" value="RNase_II/RNase_R"/>
</dbReference>
<dbReference type="Pfam" id="PF08206">
    <property type="entry name" value="OB_RNB"/>
    <property type="match status" value="1"/>
</dbReference>
<dbReference type="InterPro" id="IPR022966">
    <property type="entry name" value="RNase_II/R_CS"/>
</dbReference>
<dbReference type="Gene3D" id="2.40.50.140">
    <property type="entry name" value="Nucleic acid-binding proteins"/>
    <property type="match status" value="2"/>
</dbReference>
<dbReference type="EC" id="3.1.13.1" evidence="8"/>
<dbReference type="SMART" id="SM00357">
    <property type="entry name" value="CSP"/>
    <property type="match status" value="1"/>
</dbReference>
<dbReference type="InterPro" id="IPR011129">
    <property type="entry name" value="CSD"/>
</dbReference>
<accession>A0ABW0MT14</accession>
<evidence type="ECO:0000256" key="3">
    <source>
        <dbReference type="ARBA" id="ARBA00022490"/>
    </source>
</evidence>
<dbReference type="PANTHER" id="PTHR23355:SF9">
    <property type="entry name" value="DIS3-LIKE EXONUCLEASE 2"/>
    <property type="match status" value="1"/>
</dbReference>
<evidence type="ECO:0000313" key="11">
    <source>
        <dbReference type="EMBL" id="MFC5481053.1"/>
    </source>
</evidence>
<dbReference type="HAMAP" id="MF_01895">
    <property type="entry name" value="RNase_R"/>
    <property type="match status" value="1"/>
</dbReference>
<dbReference type="InterPro" id="IPR011805">
    <property type="entry name" value="RNase_R"/>
</dbReference>
<gene>
    <name evidence="8 11" type="primary">rnr</name>
    <name evidence="11" type="ORF">ACFPQ5_22880</name>
</gene>
<organism evidence="11 12">
    <name type="scientific">Massilia suwonensis</name>
    <dbReference type="NCBI Taxonomy" id="648895"/>
    <lineage>
        <taxon>Bacteria</taxon>
        <taxon>Pseudomonadati</taxon>
        <taxon>Pseudomonadota</taxon>
        <taxon>Betaproteobacteria</taxon>
        <taxon>Burkholderiales</taxon>
        <taxon>Oxalobacteraceae</taxon>
        <taxon>Telluria group</taxon>
        <taxon>Massilia</taxon>
    </lineage>
</organism>
<feature type="compositionally biased region" description="Basic residues" evidence="9">
    <location>
        <begin position="787"/>
        <end position="797"/>
    </location>
</feature>
<name>A0ABW0MT14_9BURK</name>